<dbReference type="RefSeq" id="WP_155339298.1">
    <property type="nucleotide sequence ID" value="NZ_BAAABN010000053.1"/>
</dbReference>
<dbReference type="PANTHER" id="PTHR34070">
    <property type="entry name" value="ARMADILLO-TYPE FOLD"/>
    <property type="match status" value="1"/>
</dbReference>
<evidence type="ECO:0000313" key="1">
    <source>
        <dbReference type="EMBL" id="GES03113.1"/>
    </source>
</evidence>
<dbReference type="CDD" id="cd06561">
    <property type="entry name" value="AlkD_like"/>
    <property type="match status" value="1"/>
</dbReference>
<dbReference type="EMBL" id="BLAD01000065">
    <property type="protein sequence ID" value="GES03113.1"/>
    <property type="molecule type" value="Genomic_DNA"/>
</dbReference>
<proteinExistence type="predicted"/>
<organism evidence="1 2">
    <name type="scientific">Acrocarpospora corrugata</name>
    <dbReference type="NCBI Taxonomy" id="35763"/>
    <lineage>
        <taxon>Bacteria</taxon>
        <taxon>Bacillati</taxon>
        <taxon>Actinomycetota</taxon>
        <taxon>Actinomycetes</taxon>
        <taxon>Streptosporangiales</taxon>
        <taxon>Streptosporangiaceae</taxon>
        <taxon>Acrocarpospora</taxon>
    </lineage>
</organism>
<comment type="caution">
    <text evidence="1">The sequence shown here is derived from an EMBL/GenBank/DDBJ whole genome shotgun (WGS) entry which is preliminary data.</text>
</comment>
<evidence type="ECO:0000313" key="2">
    <source>
        <dbReference type="Proteomes" id="UP000334990"/>
    </source>
</evidence>
<evidence type="ECO:0008006" key="3">
    <source>
        <dbReference type="Google" id="ProtNLM"/>
    </source>
</evidence>
<dbReference type="Gene3D" id="1.25.10.90">
    <property type="match status" value="1"/>
</dbReference>
<reference evidence="1 2" key="1">
    <citation type="submission" date="2019-10" db="EMBL/GenBank/DDBJ databases">
        <title>Whole genome shotgun sequence of Acrocarpospora corrugata NBRC 13972.</title>
        <authorList>
            <person name="Ichikawa N."/>
            <person name="Kimura A."/>
            <person name="Kitahashi Y."/>
            <person name="Komaki H."/>
            <person name="Oguchi A."/>
        </authorList>
    </citation>
    <scope>NUCLEOTIDE SEQUENCE [LARGE SCALE GENOMIC DNA]</scope>
    <source>
        <strain evidence="1 2">NBRC 13972</strain>
    </source>
</reference>
<gene>
    <name evidence="1" type="ORF">Acor_51790</name>
</gene>
<dbReference type="InterPro" id="IPR016024">
    <property type="entry name" value="ARM-type_fold"/>
</dbReference>
<dbReference type="PANTHER" id="PTHR34070:SF1">
    <property type="entry name" value="DNA ALKYLATION REPAIR PROTEIN"/>
    <property type="match status" value="1"/>
</dbReference>
<dbReference type="AlphaFoldDB" id="A0A5M3W7C9"/>
<dbReference type="SUPFAM" id="SSF48371">
    <property type="entry name" value="ARM repeat"/>
    <property type="match status" value="1"/>
</dbReference>
<accession>A0A5M3W7C9</accession>
<dbReference type="InterPro" id="IPR014825">
    <property type="entry name" value="DNA_alkylation"/>
</dbReference>
<name>A0A5M3W7C9_9ACTN</name>
<dbReference type="Pfam" id="PF08713">
    <property type="entry name" value="DNA_alkylation"/>
    <property type="match status" value="1"/>
</dbReference>
<sequence>MELTAEAFVARLGALATPVRMGDIFALAREFTDLPIDGIDRLLRSPEHHQRVGALSIMGKQFTHRATTEARRTELFELYLRRTDYINTWDLVDLSGHHVVGGYLFDKSRDVLYKLARSGDWWERRLAIFATLHFVRKGQADDTFAIADLLINDDEDYVNKAVGGLLREAGKVDRSRLIAFLDRHAATAPRVTLRAAIEHLDPPLRQHYLGLARTH</sequence>
<dbReference type="Proteomes" id="UP000334990">
    <property type="component" value="Unassembled WGS sequence"/>
</dbReference>
<keyword evidence="2" id="KW-1185">Reference proteome</keyword>
<protein>
    <recommendedName>
        <fullName evidence="3">DNA alkylation repair protein</fullName>
    </recommendedName>
</protein>
<dbReference type="OrthoDB" id="9775346at2"/>